<evidence type="ECO:0000256" key="5">
    <source>
        <dbReference type="ARBA" id="ARBA00022490"/>
    </source>
</evidence>
<dbReference type="Gene3D" id="3.40.50.720">
    <property type="entry name" value="NAD(P)-binding Rossmann-like Domain"/>
    <property type="match status" value="1"/>
</dbReference>
<evidence type="ECO:0000313" key="16">
    <source>
        <dbReference type="EMBL" id="KAG5209487.1"/>
    </source>
</evidence>
<sequence length="1057" mass="121152">MSFPKAPLKRFNDPSGCAPSPGAYDVKTSEVLKGPVSFQKSQRFKKQKESQQNLNVDKDTTLPVSARKVKTSGLKKESQKNDKDLKMLEKEIRILVQERGAQDRRIQDLEAELEKVEAKLNAAVREKTSLSASNASLEKQLIELTKTNELLKSKFSEDNNQKNLRILSLELMKLRNKRETKMRSMMAKQEGMEVKLQLTQKNLVESQEKIVQLEGKLVSIEKEKIDEKSETEKLLEYIEEISCASDQVEKYKLDIAQLEENLKEKNHEVLSLKQSLEENIAILSKEIEDMKSKCQVLEEEKEDLINRNRELDENLNSEIQSLKERSILEKQEHEELQQKVLQMDSLLQQEKELSSGLQQKLCSFQEETIKERTLFEGELKQALDELDKLQQKEEQAENLLKQLEEEAESRAAELKRLEEKLKGKEAELDESNAAHTQATLLLQEKHNSTVQSLEDVTAQFESYKASTASELEDLKVQNESLKEKLAKAEQSAEDVRDQILATENSNQEYARMLLDLQTKSALKEAEMKEITVSSLKRISDLQNQLKQQSEDFKKQLEEEEARKAGKENSIAELTEEMNKWRLLYEELYNKTKPFQLQLDAFEAEKQALLNEHGAAQEQLNNLRDSYAKLLGHQNLKQKIKHVVKLKDENSNLKSEVLKLRAQLTKRKQSEAKLQEELNKVLGIKHFDPSKAFCHESKENFVPKTPLKEGRTKTRSEEAEAETHLKSFSSDNFGIMPEMPENMEQEEVNIPNRRVLITGATGLLGRAVYKEFQQNNWHAVGCGFRRARPKFEQVNLLDSNAVHHIIYDFQPHVIVHCAAERRPDVVENHPDAASQLNVDASGNLAKEAAAIGAFLIYISSDYVFDGTNPPYREEDIPNPLNLYGKTKLEGEKAVLENNLGAAVLRIPVLYGEVERLEESAVTIMFDKVQFSNKSANMDHWQQRFPTHVKDVASVCRQLAEKRMLDPSIKGTFHWSGNEQMTKYEMACAIADAFNLPSSHLRPITDSPVVGAQRPRNAQLDCSRLETLGIGQRTPFRIGIKESLWPFLIDKRWRQTVFH</sequence>
<dbReference type="Pfam" id="PF15905">
    <property type="entry name" value="HMMR_N"/>
    <property type="match status" value="1"/>
</dbReference>
<evidence type="ECO:0000256" key="1">
    <source>
        <dbReference type="ARBA" id="ARBA00004186"/>
    </source>
</evidence>
<dbReference type="InterPro" id="IPR029903">
    <property type="entry name" value="RmlD-like-bd"/>
</dbReference>
<dbReference type="Pfam" id="PF04321">
    <property type="entry name" value="RmlD_sub_bind"/>
    <property type="match status" value="1"/>
</dbReference>
<dbReference type="SUPFAM" id="SSF51735">
    <property type="entry name" value="NAD(P)-binding Rossmann-fold domains"/>
    <property type="match status" value="1"/>
</dbReference>
<dbReference type="CDD" id="cd05254">
    <property type="entry name" value="dTDP_HR_like_SDR_e"/>
    <property type="match status" value="1"/>
</dbReference>
<dbReference type="Pfam" id="PF15908">
    <property type="entry name" value="HMMR_C"/>
    <property type="match status" value="1"/>
</dbReference>
<feature type="region of interest" description="Disordered" evidence="13">
    <location>
        <begin position="1"/>
        <end position="81"/>
    </location>
</feature>
<organism evidence="16 17">
    <name type="scientific">Ovis aries</name>
    <name type="common">Sheep</name>
    <dbReference type="NCBI Taxonomy" id="9940"/>
    <lineage>
        <taxon>Eukaryota</taxon>
        <taxon>Metazoa</taxon>
        <taxon>Chordata</taxon>
        <taxon>Craniata</taxon>
        <taxon>Vertebrata</taxon>
        <taxon>Euteleostomi</taxon>
        <taxon>Mammalia</taxon>
        <taxon>Eutheria</taxon>
        <taxon>Laurasiatheria</taxon>
        <taxon>Artiodactyla</taxon>
        <taxon>Ruminantia</taxon>
        <taxon>Pecora</taxon>
        <taxon>Bovidae</taxon>
        <taxon>Caprinae</taxon>
        <taxon>Ovis</taxon>
    </lineage>
</organism>
<reference evidence="16 17" key="1">
    <citation type="submission" date="2020-12" db="EMBL/GenBank/DDBJ databases">
        <title>De novo assembly of Tibetan sheep genome.</title>
        <authorList>
            <person name="Li X."/>
        </authorList>
    </citation>
    <scope>NUCLEOTIDE SEQUENCE [LARGE SCALE GENOMIC DNA]</scope>
    <source>
        <tissue evidence="16">Heart</tissue>
    </source>
</reference>
<feature type="domain" description="Hyaluronan-mediated motility receptor C-terminal" evidence="15">
    <location>
        <begin position="553"/>
        <end position="709"/>
    </location>
</feature>
<feature type="coiled-coil region" evidence="12">
    <location>
        <begin position="92"/>
        <end position="154"/>
    </location>
</feature>
<evidence type="ECO:0000259" key="15">
    <source>
        <dbReference type="Pfam" id="PF15908"/>
    </source>
</evidence>
<evidence type="ECO:0000256" key="13">
    <source>
        <dbReference type="SAM" id="MobiDB-lite"/>
    </source>
</evidence>
<evidence type="ECO:0000313" key="17">
    <source>
        <dbReference type="Proteomes" id="UP000664991"/>
    </source>
</evidence>
<keyword evidence="7" id="KW-0521">NADP</keyword>
<evidence type="ECO:0000256" key="10">
    <source>
        <dbReference type="ARBA" id="ARBA00045998"/>
    </source>
</evidence>
<accession>A0A836A4E9</accession>
<name>A0A836A4E9_SHEEP</name>
<evidence type="ECO:0000256" key="6">
    <source>
        <dbReference type="ARBA" id="ARBA00022563"/>
    </source>
</evidence>
<evidence type="ECO:0000256" key="7">
    <source>
        <dbReference type="ARBA" id="ARBA00022857"/>
    </source>
</evidence>
<comment type="function">
    <text evidence="10">Regulatory subunit of S-adenosylmethionine synthetase 2, an enzyme that catalyzes the formation of S-adenosylmethionine from methionine and ATP. Regulates MAT2A catalytic activity by changing its kinetic properties, increasing its affinity for L-methionine. Can bind NADP (in vitro).</text>
</comment>
<comment type="similarity">
    <text evidence="3">Belongs to the dTDP-4-dehydrorhamnose reductase family. MAT2B subfamily.</text>
</comment>
<proteinExistence type="inferred from homology"/>
<evidence type="ECO:0000256" key="9">
    <source>
        <dbReference type="ARBA" id="ARBA00029977"/>
    </source>
</evidence>
<dbReference type="InterPro" id="IPR031794">
    <property type="entry name" value="HMMR_C"/>
</dbReference>
<dbReference type="EMBL" id="JAEMGP010000005">
    <property type="protein sequence ID" value="KAG5209487.1"/>
    <property type="molecule type" value="Genomic_DNA"/>
</dbReference>
<feature type="coiled-coil region" evidence="12">
    <location>
        <begin position="535"/>
        <end position="679"/>
    </location>
</feature>
<feature type="domain" description="RmlD-like substrate binding" evidence="14">
    <location>
        <begin position="753"/>
        <end position="1045"/>
    </location>
</feature>
<evidence type="ECO:0000256" key="2">
    <source>
        <dbReference type="ARBA" id="ARBA00005224"/>
    </source>
</evidence>
<comment type="subunit">
    <text evidence="11">Heterotrimer; composed of a catalytic MAT2A homodimer that binds one regulatory MAT2B chain. Heterohexamer; composed of a central, catalytic MAT2A homotetramer flanked on either side by a regulatory MAT2B chain. NADP binding increases the affinity for MAT2A.</text>
</comment>
<dbReference type="Proteomes" id="UP000664991">
    <property type="component" value="Unassembled WGS sequence"/>
</dbReference>
<keyword evidence="8" id="KW-0206">Cytoskeleton</keyword>
<keyword evidence="6" id="KW-0554">One-carbon metabolism</keyword>
<dbReference type="AlphaFoldDB" id="A0A836A4E9"/>
<comment type="caution">
    <text evidence="16">The sequence shown here is derived from an EMBL/GenBank/DDBJ whole genome shotgun (WGS) entry which is preliminary data.</text>
</comment>
<feature type="coiled-coil region" evidence="12">
    <location>
        <begin position="196"/>
        <end position="434"/>
    </location>
</feature>
<comment type="subcellular location">
    <subcellularLocation>
        <location evidence="1">Cytoplasm</location>
        <location evidence="1">Cytoskeleton</location>
        <location evidence="1">Spindle</location>
    </subcellularLocation>
</comment>
<dbReference type="InterPro" id="IPR036291">
    <property type="entry name" value="NAD(P)-bd_dom_sf"/>
</dbReference>
<comment type="pathway">
    <text evidence="2">Amino-acid biosynthesis; S-adenosyl-L-methionine biosynthesis; S-adenosyl-L-methionine from L-methionine: step 1/1.</text>
</comment>
<dbReference type="FunFam" id="3.40.50.720:FF:000133">
    <property type="entry name" value="Methionine adenosyltransferase 2 subunit beta"/>
    <property type="match status" value="1"/>
</dbReference>
<feature type="coiled-coil region" evidence="12">
    <location>
        <begin position="464"/>
        <end position="505"/>
    </location>
</feature>
<dbReference type="GO" id="GO:0005540">
    <property type="term" value="F:hyaluronic acid binding"/>
    <property type="evidence" value="ECO:0007669"/>
    <property type="project" value="InterPro"/>
</dbReference>
<keyword evidence="5" id="KW-0963">Cytoplasm</keyword>
<protein>
    <recommendedName>
        <fullName evidence="4">Methionine adenosyltransferase 2 subunit beta</fullName>
    </recommendedName>
    <alternativeName>
        <fullName evidence="9">Methionine adenosyltransferase II beta</fullName>
    </alternativeName>
</protein>
<dbReference type="GO" id="GO:0006730">
    <property type="term" value="P:one-carbon metabolic process"/>
    <property type="evidence" value="ECO:0007669"/>
    <property type="project" value="UniProtKB-KW"/>
</dbReference>
<gene>
    <name evidence="16" type="ORF">JEQ12_017052</name>
</gene>
<dbReference type="GO" id="GO:0016020">
    <property type="term" value="C:membrane"/>
    <property type="evidence" value="ECO:0007669"/>
    <property type="project" value="TreeGrafter"/>
</dbReference>
<keyword evidence="12" id="KW-0175">Coiled coil</keyword>
<evidence type="ECO:0000256" key="8">
    <source>
        <dbReference type="ARBA" id="ARBA00023212"/>
    </source>
</evidence>
<evidence type="ECO:0000256" key="12">
    <source>
        <dbReference type="SAM" id="Coils"/>
    </source>
</evidence>
<dbReference type="InterPro" id="IPR026203">
    <property type="entry name" value="IHABP"/>
</dbReference>
<evidence type="ECO:0000256" key="11">
    <source>
        <dbReference type="ARBA" id="ARBA00046786"/>
    </source>
</evidence>
<dbReference type="GO" id="GO:0005819">
    <property type="term" value="C:spindle"/>
    <property type="evidence" value="ECO:0007669"/>
    <property type="project" value="UniProtKB-SubCell"/>
</dbReference>
<dbReference type="PANTHER" id="PTHR18956">
    <property type="entry name" value="HYALURONAN MEDIATED MOTILITY RECEPTOR"/>
    <property type="match status" value="1"/>
</dbReference>
<evidence type="ECO:0000256" key="4">
    <source>
        <dbReference type="ARBA" id="ARBA00021596"/>
    </source>
</evidence>
<evidence type="ECO:0000259" key="14">
    <source>
        <dbReference type="Pfam" id="PF04321"/>
    </source>
</evidence>
<dbReference type="PANTHER" id="PTHR18956:SF6">
    <property type="entry name" value="HYALURONAN MEDIATED MOTILITY RECEPTOR"/>
    <property type="match status" value="1"/>
</dbReference>
<evidence type="ECO:0000256" key="3">
    <source>
        <dbReference type="ARBA" id="ARBA00008656"/>
    </source>
</evidence>